<proteinExistence type="predicted"/>
<dbReference type="AlphaFoldDB" id="K5WMP3"/>
<dbReference type="GeneID" id="18909931"/>
<name>K5WMP3_PHACS</name>
<dbReference type="InterPro" id="IPR017441">
    <property type="entry name" value="Protein_kinase_ATP_BS"/>
</dbReference>
<evidence type="ECO:0000259" key="8">
    <source>
        <dbReference type="PROSITE" id="PS50011"/>
    </source>
</evidence>
<dbReference type="KEGG" id="pco:PHACADRAFT_179911"/>
<dbReference type="HOGENOM" id="CLU_501616_0_0_1"/>
<evidence type="ECO:0000256" key="4">
    <source>
        <dbReference type="ARBA" id="ARBA00022741"/>
    </source>
</evidence>
<evidence type="ECO:0000256" key="7">
    <source>
        <dbReference type="PROSITE-ProRule" id="PRU10141"/>
    </source>
</evidence>
<evidence type="ECO:0000313" key="10">
    <source>
        <dbReference type="Proteomes" id="UP000008370"/>
    </source>
</evidence>
<evidence type="ECO:0000256" key="5">
    <source>
        <dbReference type="ARBA" id="ARBA00022777"/>
    </source>
</evidence>
<dbReference type="OrthoDB" id="68483at2759"/>
<dbReference type="GO" id="GO:0005524">
    <property type="term" value="F:ATP binding"/>
    <property type="evidence" value="ECO:0007669"/>
    <property type="project" value="UniProtKB-UniRule"/>
</dbReference>
<keyword evidence="10" id="KW-1185">Reference proteome</keyword>
<dbReference type="Gene3D" id="3.30.200.20">
    <property type="entry name" value="Phosphorylase Kinase, domain 1"/>
    <property type="match status" value="1"/>
</dbReference>
<dbReference type="InParanoid" id="K5WMP3"/>
<evidence type="ECO:0000256" key="3">
    <source>
        <dbReference type="ARBA" id="ARBA00022679"/>
    </source>
</evidence>
<dbReference type="EMBL" id="JH930468">
    <property type="protein sequence ID" value="EKM60720.1"/>
    <property type="molecule type" value="Genomic_DNA"/>
</dbReference>
<dbReference type="Gene3D" id="1.10.510.10">
    <property type="entry name" value="Transferase(Phosphotransferase) domain 1"/>
    <property type="match status" value="1"/>
</dbReference>
<dbReference type="PROSITE" id="PS00108">
    <property type="entry name" value="PROTEIN_KINASE_ST"/>
    <property type="match status" value="1"/>
</dbReference>
<keyword evidence="1" id="KW-0723">Serine/threonine-protein kinase</keyword>
<keyword evidence="3" id="KW-0808">Transferase</keyword>
<dbReference type="Proteomes" id="UP000008370">
    <property type="component" value="Unassembled WGS sequence"/>
</dbReference>
<evidence type="ECO:0000256" key="2">
    <source>
        <dbReference type="ARBA" id="ARBA00022553"/>
    </source>
</evidence>
<feature type="domain" description="Protein kinase" evidence="8">
    <location>
        <begin position="149"/>
        <end position="435"/>
    </location>
</feature>
<dbReference type="InterPro" id="IPR000719">
    <property type="entry name" value="Prot_kinase_dom"/>
</dbReference>
<feature type="binding site" evidence="7">
    <location>
        <position position="178"/>
    </location>
    <ligand>
        <name>ATP</name>
        <dbReference type="ChEBI" id="CHEBI:30616"/>
    </ligand>
</feature>
<dbReference type="SMART" id="SM00220">
    <property type="entry name" value="S_TKc"/>
    <property type="match status" value="1"/>
</dbReference>
<protein>
    <recommendedName>
        <fullName evidence="8">Protein kinase domain-containing protein</fullName>
    </recommendedName>
</protein>
<dbReference type="SUPFAM" id="SSF56112">
    <property type="entry name" value="Protein kinase-like (PK-like)"/>
    <property type="match status" value="1"/>
</dbReference>
<sequence>MKFKVFLTTIKSRFTTTKSIVAQVGFSASCQPMQRKKLSPKELEMKFLEEMADAYHELKFTKAVGVRLTANNFKVVRDASGAIASHLHTSTSFHTLLTGITACPHTLALTGATLFDQASPPCNVKLNSDAIPAEKPNASTSRILRIDDFEPIRHLGRGGFGSVFLVRDKFTNRFYALKSIDKERIPFAFYSRIFEEQRVGKSLANSKWAVGVEGNFDDLDNFYILMKYVPGGDLVHRTRNFGALGSRLLRVVFAELVVAVENLHQRRIMHRDLKLENILIDEQGHIVLADFGLSEAFGIDKTERPWENTPAWAACTADEKLGDTSSQDRGRDLSAELAGTPGYQAPEQLCGNGQHSYEADIWSLGIILHVFLTGLMPFGTNYSMPVPEVNRRILTFPLILSAYIDLKSHDLLSRILEKDPRRRITIPEIKAHPMLCDIDWDVVARREANPTQQARLCMGSAPHLIRRQPDITIPTGDAYESGRAPFPWFNFAAPSFSEPAELIPELVSTSDVLTVQRHLPTDNSDALSTTSSSFRSLRSGLCS</sequence>
<evidence type="ECO:0000313" key="9">
    <source>
        <dbReference type="EMBL" id="EKM60720.1"/>
    </source>
</evidence>
<dbReference type="InterPro" id="IPR008271">
    <property type="entry name" value="Ser/Thr_kinase_AS"/>
</dbReference>
<keyword evidence="4 7" id="KW-0547">Nucleotide-binding</keyword>
<evidence type="ECO:0000256" key="6">
    <source>
        <dbReference type="ARBA" id="ARBA00022840"/>
    </source>
</evidence>
<dbReference type="PROSITE" id="PS51257">
    <property type="entry name" value="PROKAR_LIPOPROTEIN"/>
    <property type="match status" value="1"/>
</dbReference>
<keyword evidence="6 7" id="KW-0067">ATP-binding</keyword>
<dbReference type="InterPro" id="IPR011009">
    <property type="entry name" value="Kinase-like_dom_sf"/>
</dbReference>
<dbReference type="PROSITE" id="PS00107">
    <property type="entry name" value="PROTEIN_KINASE_ATP"/>
    <property type="match status" value="1"/>
</dbReference>
<keyword evidence="2" id="KW-0597">Phosphoprotein</keyword>
<dbReference type="Pfam" id="PF00069">
    <property type="entry name" value="Pkinase"/>
    <property type="match status" value="1"/>
</dbReference>
<organism evidence="9 10">
    <name type="scientific">Phanerochaete carnosa (strain HHB-10118-sp)</name>
    <name type="common">White-rot fungus</name>
    <name type="synonym">Peniophora carnosa</name>
    <dbReference type="NCBI Taxonomy" id="650164"/>
    <lineage>
        <taxon>Eukaryota</taxon>
        <taxon>Fungi</taxon>
        <taxon>Dikarya</taxon>
        <taxon>Basidiomycota</taxon>
        <taxon>Agaricomycotina</taxon>
        <taxon>Agaricomycetes</taxon>
        <taxon>Polyporales</taxon>
        <taxon>Phanerochaetaceae</taxon>
        <taxon>Phanerochaete</taxon>
    </lineage>
</organism>
<evidence type="ECO:0000256" key="1">
    <source>
        <dbReference type="ARBA" id="ARBA00022527"/>
    </source>
</evidence>
<dbReference type="GO" id="GO:0004674">
    <property type="term" value="F:protein serine/threonine kinase activity"/>
    <property type="evidence" value="ECO:0007669"/>
    <property type="project" value="UniProtKB-KW"/>
</dbReference>
<reference evidence="9 10" key="1">
    <citation type="journal article" date="2012" name="BMC Genomics">
        <title>Comparative genomics of the white-rot fungi, Phanerochaete carnosa and P. chrysosporium, to elucidate the genetic basis of the distinct wood types they colonize.</title>
        <authorList>
            <person name="Suzuki H."/>
            <person name="MacDonald J."/>
            <person name="Syed K."/>
            <person name="Salamov A."/>
            <person name="Hori C."/>
            <person name="Aerts A."/>
            <person name="Henrissat B."/>
            <person name="Wiebenga A."/>
            <person name="vanKuyk P.A."/>
            <person name="Barry K."/>
            <person name="Lindquist E."/>
            <person name="LaButti K."/>
            <person name="Lapidus A."/>
            <person name="Lucas S."/>
            <person name="Coutinho P."/>
            <person name="Gong Y."/>
            <person name="Samejima M."/>
            <person name="Mahadevan R."/>
            <person name="Abou-Zaid M."/>
            <person name="de Vries R.P."/>
            <person name="Igarashi K."/>
            <person name="Yadav J.S."/>
            <person name="Grigoriev I.V."/>
            <person name="Master E.R."/>
        </authorList>
    </citation>
    <scope>NUCLEOTIDE SEQUENCE [LARGE SCALE GENOMIC DNA]</scope>
    <source>
        <strain evidence="9 10">HHB-10118-sp</strain>
    </source>
</reference>
<dbReference type="RefSeq" id="XP_007390167.1">
    <property type="nucleotide sequence ID" value="XM_007390105.1"/>
</dbReference>
<keyword evidence="5" id="KW-0418">Kinase</keyword>
<dbReference type="STRING" id="650164.K5WMP3"/>
<dbReference type="PROSITE" id="PS50011">
    <property type="entry name" value="PROTEIN_KINASE_DOM"/>
    <property type="match status" value="1"/>
</dbReference>
<accession>K5WMP3</accession>
<dbReference type="PANTHER" id="PTHR24351">
    <property type="entry name" value="RIBOSOMAL PROTEIN S6 KINASE"/>
    <property type="match status" value="1"/>
</dbReference>
<gene>
    <name evidence="9" type="ORF">PHACADRAFT_179911</name>
</gene>